<gene>
    <name evidence="2" type="ORF">M0811_08689</name>
</gene>
<organism evidence="2 3">
    <name type="scientific">Anaeramoeba ignava</name>
    <name type="common">Anaerobic marine amoeba</name>
    <dbReference type="NCBI Taxonomy" id="1746090"/>
    <lineage>
        <taxon>Eukaryota</taxon>
        <taxon>Metamonada</taxon>
        <taxon>Anaeramoebidae</taxon>
        <taxon>Anaeramoeba</taxon>
    </lineage>
</organism>
<sequence length="502" mass="60591">MEWQKELLHLSLPGIFQKSTSYLKNLTLSRIKKKKRNSSEEIVPPQKEKKRSRNKIQPNLFDFENYSLLPTFQIHFKDALEMLNPKETHKQTQKETENSCPNIHDLHIFSNQNPSLLSRKSKIDNKNDVPIQTKTNNHNAIQNIQLPKPREIQLLEEDYIHNKREEIKRFLNDLIDNPINLYLPSGIQGSWWKRWDLEQMLESQDLSIGLVNFLYPQYQNDVEFTRLDFEPTIQKLHQEYKDFQAFKNRRNQIYEDFDKFLEASKKSYPKLIDHFNNFVENRPRMNKIDVFSNWLMSPELRNQIELFESLIEFEKGVDDWKQLRTILFNFEECERLMKWDEKEPLDIIPIIYLTNHHYVCFLIDKQFHKIYLYNTIPKYAKKEVEDMGNHIKQYIKWRINENYEIEELVKKKIQEDGAQCGNSVLLFLWLIFTIKIPIEKAVEIINHSLAVRFRFMILKCICKSTRIQLLFKSPEFIQDIIQKSPQKYRHNSFFFLMNLSNF</sequence>
<name>A0A9Q0RAY0_ANAIG</name>
<evidence type="ECO:0000313" key="2">
    <source>
        <dbReference type="EMBL" id="KAJ5073572.1"/>
    </source>
</evidence>
<dbReference type="SUPFAM" id="SSF54001">
    <property type="entry name" value="Cysteine proteinases"/>
    <property type="match status" value="1"/>
</dbReference>
<evidence type="ECO:0000256" key="1">
    <source>
        <dbReference type="SAM" id="MobiDB-lite"/>
    </source>
</evidence>
<keyword evidence="3" id="KW-1185">Reference proteome</keyword>
<dbReference type="EMBL" id="JAPDFW010000074">
    <property type="protein sequence ID" value="KAJ5073572.1"/>
    <property type="molecule type" value="Genomic_DNA"/>
</dbReference>
<dbReference type="Proteomes" id="UP001149090">
    <property type="component" value="Unassembled WGS sequence"/>
</dbReference>
<feature type="region of interest" description="Disordered" evidence="1">
    <location>
        <begin position="34"/>
        <end position="56"/>
    </location>
</feature>
<dbReference type="InterPro" id="IPR038765">
    <property type="entry name" value="Papain-like_cys_pep_sf"/>
</dbReference>
<proteinExistence type="predicted"/>
<protein>
    <submittedName>
        <fullName evidence="2">Uncharacterized protein</fullName>
    </submittedName>
</protein>
<evidence type="ECO:0000313" key="3">
    <source>
        <dbReference type="Proteomes" id="UP001149090"/>
    </source>
</evidence>
<dbReference type="AlphaFoldDB" id="A0A9Q0RAY0"/>
<accession>A0A9Q0RAY0</accession>
<comment type="caution">
    <text evidence="2">The sequence shown here is derived from an EMBL/GenBank/DDBJ whole genome shotgun (WGS) entry which is preliminary data.</text>
</comment>
<reference evidence="2" key="1">
    <citation type="submission" date="2022-10" db="EMBL/GenBank/DDBJ databases">
        <title>Novel sulphate-reducing endosymbionts in the free-living metamonad Anaeramoeba.</title>
        <authorList>
            <person name="Jerlstrom-Hultqvist J."/>
            <person name="Cepicka I."/>
            <person name="Gallot-Lavallee L."/>
            <person name="Salas-Leiva D."/>
            <person name="Curtis B.A."/>
            <person name="Zahonova K."/>
            <person name="Pipaliya S."/>
            <person name="Dacks J."/>
            <person name="Roger A.J."/>
        </authorList>
    </citation>
    <scope>NUCLEOTIDE SEQUENCE</scope>
    <source>
        <strain evidence="2">BMAN</strain>
    </source>
</reference>